<evidence type="ECO:0000256" key="2">
    <source>
        <dbReference type="ARBA" id="ARBA00022475"/>
    </source>
</evidence>
<keyword evidence="8" id="KW-1185">Reference proteome</keyword>
<dbReference type="PIRSF" id="PIRSF006324">
    <property type="entry name" value="LeuE"/>
    <property type="match status" value="1"/>
</dbReference>
<protein>
    <submittedName>
        <fullName evidence="7">LysE family translocator</fullName>
    </submittedName>
</protein>
<dbReference type="PANTHER" id="PTHR30086">
    <property type="entry name" value="ARGININE EXPORTER PROTEIN ARGO"/>
    <property type="match status" value="1"/>
</dbReference>
<keyword evidence="3 6" id="KW-0812">Transmembrane</keyword>
<comment type="subcellular location">
    <subcellularLocation>
        <location evidence="1">Cell membrane</location>
        <topology evidence="1">Multi-pass membrane protein</topology>
    </subcellularLocation>
</comment>
<feature type="transmembrane region" description="Helical" evidence="6">
    <location>
        <begin position="185"/>
        <end position="206"/>
    </location>
</feature>
<evidence type="ECO:0000256" key="5">
    <source>
        <dbReference type="ARBA" id="ARBA00023136"/>
    </source>
</evidence>
<reference evidence="7 8" key="1">
    <citation type="journal article" date="2022" name="Syst. Appl. Microbiol.">
        <title>Pseudomonas alliivorans sp. nov., a plant-pathogenic bacterium isolated from onion foliage in Georgia, USA.</title>
        <authorList>
            <person name="Zhao M."/>
            <person name="Tyson C."/>
            <person name="Chen H.C."/>
            <person name="Paudel S."/>
            <person name="Gitaitis R."/>
            <person name="Kvitko B."/>
            <person name="Dutta B."/>
        </authorList>
    </citation>
    <scope>NUCLEOTIDE SEQUENCE [LARGE SCALE GENOMIC DNA]</scope>
    <source>
        <strain evidence="7 8">20GA0068</strain>
    </source>
</reference>
<keyword evidence="2" id="KW-1003">Cell membrane</keyword>
<evidence type="ECO:0000256" key="6">
    <source>
        <dbReference type="SAM" id="Phobius"/>
    </source>
</evidence>
<sequence>MDISLATLAVFATSVAILMITPGADMIYVLSNSITNGARVGIAAILGVASGAFCYVLLAIAGVATLIAASPLLYGLLVLAGAGYLCWLGLGMLRSREAVIEIQGGIKANVWQVYRRGLMTNLLNPKAMIFTISFMPQFVPEHAANKALSMLYLGVVLVVIMILVELPLALSGQQIGLKLRDDPKIGLWINRVAGVLLIAIGLFLVLSKII</sequence>
<comment type="caution">
    <text evidence="7">The sequence shown here is derived from an EMBL/GenBank/DDBJ whole genome shotgun (WGS) entry which is preliminary data.</text>
</comment>
<evidence type="ECO:0000256" key="1">
    <source>
        <dbReference type="ARBA" id="ARBA00004651"/>
    </source>
</evidence>
<keyword evidence="5 6" id="KW-0472">Membrane</keyword>
<accession>A0ABS4CB12</accession>
<feature type="transmembrane region" description="Helical" evidence="6">
    <location>
        <begin position="42"/>
        <end position="67"/>
    </location>
</feature>
<name>A0ABS4CB12_9PSED</name>
<evidence type="ECO:0000256" key="3">
    <source>
        <dbReference type="ARBA" id="ARBA00022692"/>
    </source>
</evidence>
<dbReference type="Pfam" id="PF01810">
    <property type="entry name" value="LysE"/>
    <property type="match status" value="1"/>
</dbReference>
<feature type="transmembrane region" description="Helical" evidence="6">
    <location>
        <begin position="73"/>
        <end position="93"/>
    </location>
</feature>
<dbReference type="Proteomes" id="UP000673197">
    <property type="component" value="Unassembled WGS sequence"/>
</dbReference>
<evidence type="ECO:0000313" key="7">
    <source>
        <dbReference type="EMBL" id="MBP0947507.1"/>
    </source>
</evidence>
<dbReference type="EMBL" id="JAFFZW010000008">
    <property type="protein sequence ID" value="MBP0947507.1"/>
    <property type="molecule type" value="Genomic_DNA"/>
</dbReference>
<evidence type="ECO:0000256" key="4">
    <source>
        <dbReference type="ARBA" id="ARBA00022989"/>
    </source>
</evidence>
<organism evidence="7 8">
    <name type="scientific">Pseudomonas alliivorans</name>
    <dbReference type="NCBI Taxonomy" id="2810613"/>
    <lineage>
        <taxon>Bacteria</taxon>
        <taxon>Pseudomonadati</taxon>
        <taxon>Pseudomonadota</taxon>
        <taxon>Gammaproteobacteria</taxon>
        <taxon>Pseudomonadales</taxon>
        <taxon>Pseudomonadaceae</taxon>
        <taxon>Pseudomonas</taxon>
    </lineage>
</organism>
<dbReference type="RefSeq" id="WP_210043012.1">
    <property type="nucleotide sequence ID" value="NZ_JAFFZW010000008.1"/>
</dbReference>
<feature type="transmembrane region" description="Helical" evidence="6">
    <location>
        <begin position="6"/>
        <end position="30"/>
    </location>
</feature>
<keyword evidence="4 6" id="KW-1133">Transmembrane helix</keyword>
<proteinExistence type="predicted"/>
<feature type="transmembrane region" description="Helical" evidence="6">
    <location>
        <begin position="150"/>
        <end position="170"/>
    </location>
</feature>
<evidence type="ECO:0000313" key="8">
    <source>
        <dbReference type="Proteomes" id="UP000673197"/>
    </source>
</evidence>
<dbReference type="InterPro" id="IPR001123">
    <property type="entry name" value="LeuE-type"/>
</dbReference>
<gene>
    <name evidence="7" type="ORF">JTJ32_19460</name>
</gene>
<dbReference type="PANTHER" id="PTHR30086:SF20">
    <property type="entry name" value="ARGININE EXPORTER PROTEIN ARGO-RELATED"/>
    <property type="match status" value="1"/>
</dbReference>